<dbReference type="PANTHER" id="PTHR43423">
    <property type="entry name" value="ABC TRANSPORTER I FAMILY MEMBER 17"/>
    <property type="match status" value="1"/>
</dbReference>
<comment type="caution">
    <text evidence="5">The sequence shown here is derived from an EMBL/GenBank/DDBJ whole genome shotgun (WGS) entry which is preliminary data.</text>
</comment>
<dbReference type="EMBL" id="JAPMIV010000014">
    <property type="protein sequence ID" value="MDV6374829.1"/>
    <property type="molecule type" value="Genomic_DNA"/>
</dbReference>
<proteinExistence type="predicted"/>
<dbReference type="InterPro" id="IPR003439">
    <property type="entry name" value="ABC_transporter-like_ATP-bd"/>
</dbReference>
<dbReference type="GO" id="GO:0005524">
    <property type="term" value="F:ATP binding"/>
    <property type="evidence" value="ECO:0007669"/>
    <property type="project" value="UniProtKB-KW"/>
</dbReference>
<evidence type="ECO:0000313" key="6">
    <source>
        <dbReference type="Proteomes" id="UP001276150"/>
    </source>
</evidence>
<dbReference type="InterPro" id="IPR017871">
    <property type="entry name" value="ABC_transporter-like_CS"/>
</dbReference>
<dbReference type="RefSeq" id="WP_317640153.1">
    <property type="nucleotide sequence ID" value="NZ_JAPMIV010000014.1"/>
</dbReference>
<reference evidence="5 6" key="1">
    <citation type="submission" date="2022-11" db="EMBL/GenBank/DDBJ databases">
        <title>Deinococcus ZS9-10, Low Temperature and Draught-tolerating, UV-resistant Bacteria from Continental Antarctica.</title>
        <authorList>
            <person name="Cheng L."/>
        </authorList>
    </citation>
    <scope>NUCLEOTIDE SEQUENCE [LARGE SCALE GENOMIC DNA]</scope>
    <source>
        <strain evidence="5 6">ZS9-10</strain>
    </source>
</reference>
<keyword evidence="6" id="KW-1185">Reference proteome</keyword>
<dbReference type="SMART" id="SM00382">
    <property type="entry name" value="AAA"/>
    <property type="match status" value="1"/>
</dbReference>
<keyword evidence="1" id="KW-0813">Transport</keyword>
<sequence>MTQLLQAKDVNIFYGDKQAVQNVNLNVQTGTVNALIGPSGCGKTTFLRAINRMHDLTPGARVTGQILLDGQDIYAAGVDPVAMRRRVGMVFQKPNPFPTMSVFDNVVSGLKLAGMRNKDQLMQVAERSLKGAALWEEVRERLNTPATGLSGGQQQRLCIARALAVEPEILLMDEPTSALDPSSTAKIEELMTDLKKVTTIIIVTHNMHQAARVSDTTSFFLVGDLVEHGPTAQLFQSPRDERTEAYVTGRFG</sequence>
<keyword evidence="3 5" id="KW-0067">ATP-binding</keyword>
<dbReference type="Gene3D" id="3.40.50.300">
    <property type="entry name" value="P-loop containing nucleotide triphosphate hydrolases"/>
    <property type="match status" value="1"/>
</dbReference>
<feature type="domain" description="ABC transporter" evidence="4">
    <location>
        <begin position="5"/>
        <end position="247"/>
    </location>
</feature>
<dbReference type="InterPro" id="IPR005670">
    <property type="entry name" value="PstB-like"/>
</dbReference>
<dbReference type="CDD" id="cd03260">
    <property type="entry name" value="ABC_PstB_phosphate_transporter"/>
    <property type="match status" value="1"/>
</dbReference>
<organism evidence="5 6">
    <name type="scientific">Deinococcus arenicola</name>
    <dbReference type="NCBI Taxonomy" id="2994950"/>
    <lineage>
        <taxon>Bacteria</taxon>
        <taxon>Thermotogati</taxon>
        <taxon>Deinococcota</taxon>
        <taxon>Deinococci</taxon>
        <taxon>Deinococcales</taxon>
        <taxon>Deinococcaceae</taxon>
        <taxon>Deinococcus</taxon>
    </lineage>
</organism>
<name>A0ABU4DQW9_9DEIO</name>
<dbReference type="SUPFAM" id="SSF52540">
    <property type="entry name" value="P-loop containing nucleoside triphosphate hydrolases"/>
    <property type="match status" value="1"/>
</dbReference>
<dbReference type="InterPro" id="IPR027417">
    <property type="entry name" value="P-loop_NTPase"/>
</dbReference>
<protein>
    <submittedName>
        <fullName evidence="5">Phosphate ABC transporter ATP-binding protein PstB</fullName>
    </submittedName>
</protein>
<dbReference type="PROSITE" id="PS00211">
    <property type="entry name" value="ABC_TRANSPORTER_1"/>
    <property type="match status" value="1"/>
</dbReference>
<evidence type="ECO:0000313" key="5">
    <source>
        <dbReference type="EMBL" id="MDV6374829.1"/>
    </source>
</evidence>
<gene>
    <name evidence="5" type="primary">pstB</name>
    <name evidence="5" type="ORF">ORD21_09545</name>
</gene>
<dbReference type="PROSITE" id="PS50893">
    <property type="entry name" value="ABC_TRANSPORTER_2"/>
    <property type="match status" value="1"/>
</dbReference>
<dbReference type="Proteomes" id="UP001276150">
    <property type="component" value="Unassembled WGS sequence"/>
</dbReference>
<dbReference type="InterPro" id="IPR003593">
    <property type="entry name" value="AAA+_ATPase"/>
</dbReference>
<accession>A0ABU4DQW9</accession>
<evidence type="ECO:0000256" key="2">
    <source>
        <dbReference type="ARBA" id="ARBA00022741"/>
    </source>
</evidence>
<dbReference type="Pfam" id="PF00005">
    <property type="entry name" value="ABC_tran"/>
    <property type="match status" value="1"/>
</dbReference>
<dbReference type="PANTHER" id="PTHR43423:SF1">
    <property type="entry name" value="ABC TRANSPORTER I FAMILY MEMBER 17"/>
    <property type="match status" value="1"/>
</dbReference>
<keyword evidence="2" id="KW-0547">Nucleotide-binding</keyword>
<evidence type="ECO:0000256" key="1">
    <source>
        <dbReference type="ARBA" id="ARBA00022448"/>
    </source>
</evidence>
<evidence type="ECO:0000256" key="3">
    <source>
        <dbReference type="ARBA" id="ARBA00022840"/>
    </source>
</evidence>
<dbReference type="NCBIfam" id="TIGR00972">
    <property type="entry name" value="3a0107s01c2"/>
    <property type="match status" value="1"/>
</dbReference>
<evidence type="ECO:0000259" key="4">
    <source>
        <dbReference type="PROSITE" id="PS50893"/>
    </source>
</evidence>